<evidence type="ECO:0000313" key="8">
    <source>
        <dbReference type="EMBL" id="MBS3061946.1"/>
    </source>
</evidence>
<dbReference type="EMBL" id="JAGVWC010000011">
    <property type="protein sequence ID" value="MBS3061946.1"/>
    <property type="molecule type" value="Genomic_DNA"/>
</dbReference>
<dbReference type="InterPro" id="IPR011701">
    <property type="entry name" value="MFS"/>
</dbReference>
<feature type="transmembrane region" description="Helical" evidence="6">
    <location>
        <begin position="165"/>
        <end position="182"/>
    </location>
</feature>
<dbReference type="PANTHER" id="PTHR23506">
    <property type="entry name" value="GH10249P"/>
    <property type="match status" value="1"/>
</dbReference>
<proteinExistence type="predicted"/>
<organism evidence="8 9">
    <name type="scientific">Candidatus Iainarchaeum sp</name>
    <dbReference type="NCBI Taxonomy" id="3101447"/>
    <lineage>
        <taxon>Archaea</taxon>
        <taxon>Candidatus Iainarchaeota</taxon>
        <taxon>Candidatus Iainarchaeia</taxon>
        <taxon>Candidatus Iainarchaeales</taxon>
        <taxon>Candidatus Iainarchaeaceae</taxon>
        <taxon>Candidatus Iainarchaeum</taxon>
    </lineage>
</organism>
<evidence type="ECO:0000256" key="3">
    <source>
        <dbReference type="ARBA" id="ARBA00022692"/>
    </source>
</evidence>
<dbReference type="Gene3D" id="1.20.1250.20">
    <property type="entry name" value="MFS general substrate transporter like domains"/>
    <property type="match status" value="1"/>
</dbReference>
<feature type="transmembrane region" description="Helical" evidence="6">
    <location>
        <begin position="47"/>
        <end position="65"/>
    </location>
</feature>
<accession>A0A8T4LGC7</accession>
<dbReference type="Proteomes" id="UP000675968">
    <property type="component" value="Unassembled WGS sequence"/>
</dbReference>
<evidence type="ECO:0000256" key="4">
    <source>
        <dbReference type="ARBA" id="ARBA00022989"/>
    </source>
</evidence>
<keyword evidence="4 6" id="KW-1133">Transmembrane helix</keyword>
<feature type="transmembrane region" description="Helical" evidence="6">
    <location>
        <begin position="335"/>
        <end position="357"/>
    </location>
</feature>
<gene>
    <name evidence="8" type="ORF">J4215_05180</name>
</gene>
<dbReference type="SUPFAM" id="SSF103473">
    <property type="entry name" value="MFS general substrate transporter"/>
    <property type="match status" value="1"/>
</dbReference>
<feature type="transmembrane region" description="Helical" evidence="6">
    <location>
        <begin position="277"/>
        <end position="295"/>
    </location>
</feature>
<feature type="transmembrane region" description="Helical" evidence="6">
    <location>
        <begin position="135"/>
        <end position="153"/>
    </location>
</feature>
<feature type="transmembrane region" description="Helical" evidence="6">
    <location>
        <begin position="15"/>
        <end position="35"/>
    </location>
</feature>
<dbReference type="CDD" id="cd17325">
    <property type="entry name" value="MFS_MdtG_SLC18_like"/>
    <property type="match status" value="1"/>
</dbReference>
<dbReference type="AlphaFoldDB" id="A0A8T4LGC7"/>
<dbReference type="PRINTS" id="PR01035">
    <property type="entry name" value="TCRTETA"/>
</dbReference>
<feature type="domain" description="Major facilitator superfamily (MFS) profile" evidence="7">
    <location>
        <begin position="11"/>
        <end position="388"/>
    </location>
</feature>
<keyword evidence="2" id="KW-0813">Transport</keyword>
<dbReference type="InterPro" id="IPR001958">
    <property type="entry name" value="Tet-R_TetA/multi-R_MdtG-like"/>
</dbReference>
<feature type="transmembrane region" description="Helical" evidence="6">
    <location>
        <begin position="106"/>
        <end position="123"/>
    </location>
</feature>
<feature type="transmembrane region" description="Helical" evidence="6">
    <location>
        <begin position="77"/>
        <end position="100"/>
    </location>
</feature>
<dbReference type="InterPro" id="IPR050930">
    <property type="entry name" value="MFS_Vesicular_Transporter"/>
</dbReference>
<comment type="subcellular location">
    <subcellularLocation>
        <location evidence="1">Membrane</location>
        <topology evidence="1">Multi-pass membrane protein</topology>
    </subcellularLocation>
</comment>
<comment type="caution">
    <text evidence="8">The sequence shown here is derived from an EMBL/GenBank/DDBJ whole genome shotgun (WGS) entry which is preliminary data.</text>
</comment>
<evidence type="ECO:0000259" key="7">
    <source>
        <dbReference type="PROSITE" id="PS50850"/>
    </source>
</evidence>
<feature type="transmembrane region" description="Helical" evidence="6">
    <location>
        <begin position="363"/>
        <end position="384"/>
    </location>
</feature>
<feature type="transmembrane region" description="Helical" evidence="6">
    <location>
        <begin position="248"/>
        <end position="270"/>
    </location>
</feature>
<sequence>MSFKEIFSIPGMKPILLTLFLTSMGFGIILPLLPFYALSLGAAPVELGFLTATFAVMQLIFSPVFGKLADRIGRKKVLMMGTLGFMAAYLVFAFATSFWMAILGRALEGFFAAGIFPVCISLLSDLTTPKQRGHAMGLMGMTFSLGFIFGPAFGGFASTFAVQDAFFLAAGFSFLNFLWIFFKLKEPKEKPESKEIVSQEVSLLSHLSSPLLFLFLSSLMITFMIGGIEATLALYTSEKLGFNATQMGLIFTYVGVLIMIMQFVGGTLVNRFGEVRMIQAGLFLSGLGFFLIALTNDWISLLIPLAIFVAGNASVFPAVTSLITKKVQGKSGVVLGLNNSFSAGGQIIGPLLGGFLFGINHLFSFLGMALVVFVYLLLFTVFAMPKLKVTNQP</sequence>
<dbReference type="GO" id="GO:0022857">
    <property type="term" value="F:transmembrane transporter activity"/>
    <property type="evidence" value="ECO:0007669"/>
    <property type="project" value="InterPro"/>
</dbReference>
<dbReference type="Pfam" id="PF07690">
    <property type="entry name" value="MFS_1"/>
    <property type="match status" value="1"/>
</dbReference>
<dbReference type="InterPro" id="IPR036259">
    <property type="entry name" value="MFS_trans_sf"/>
</dbReference>
<name>A0A8T4LGC7_9ARCH</name>
<evidence type="ECO:0000256" key="1">
    <source>
        <dbReference type="ARBA" id="ARBA00004141"/>
    </source>
</evidence>
<dbReference type="GO" id="GO:0016020">
    <property type="term" value="C:membrane"/>
    <property type="evidence" value="ECO:0007669"/>
    <property type="project" value="UniProtKB-SubCell"/>
</dbReference>
<dbReference type="InterPro" id="IPR020846">
    <property type="entry name" value="MFS_dom"/>
</dbReference>
<dbReference type="PANTHER" id="PTHR23506:SF23">
    <property type="entry name" value="GH10249P"/>
    <property type="match status" value="1"/>
</dbReference>
<evidence type="ECO:0000256" key="5">
    <source>
        <dbReference type="ARBA" id="ARBA00023136"/>
    </source>
</evidence>
<reference evidence="8" key="1">
    <citation type="submission" date="2021-03" db="EMBL/GenBank/DDBJ databases">
        <authorList>
            <person name="Jaffe A."/>
        </authorList>
    </citation>
    <scope>NUCLEOTIDE SEQUENCE</scope>
    <source>
        <strain evidence="8">RIFCSPLOWO2_01_FULL_AR10_48_17</strain>
    </source>
</reference>
<evidence type="ECO:0000256" key="6">
    <source>
        <dbReference type="SAM" id="Phobius"/>
    </source>
</evidence>
<dbReference type="PROSITE" id="PS50850">
    <property type="entry name" value="MFS"/>
    <property type="match status" value="1"/>
</dbReference>
<keyword evidence="3 6" id="KW-0812">Transmembrane</keyword>
<protein>
    <submittedName>
        <fullName evidence="8">MFS transporter</fullName>
    </submittedName>
</protein>
<feature type="transmembrane region" description="Helical" evidence="6">
    <location>
        <begin position="203"/>
        <end position="228"/>
    </location>
</feature>
<feature type="transmembrane region" description="Helical" evidence="6">
    <location>
        <begin position="301"/>
        <end position="323"/>
    </location>
</feature>
<evidence type="ECO:0000313" key="9">
    <source>
        <dbReference type="Proteomes" id="UP000675968"/>
    </source>
</evidence>
<reference evidence="8" key="2">
    <citation type="submission" date="2021-05" db="EMBL/GenBank/DDBJ databases">
        <title>Protein family content uncovers lineage relationships and bacterial pathway maintenance mechanisms in DPANN archaea.</title>
        <authorList>
            <person name="Castelle C.J."/>
            <person name="Meheust R."/>
            <person name="Jaffe A.L."/>
            <person name="Seitz K."/>
            <person name="Gong X."/>
            <person name="Baker B.J."/>
            <person name="Banfield J.F."/>
        </authorList>
    </citation>
    <scope>NUCLEOTIDE SEQUENCE</scope>
    <source>
        <strain evidence="8">RIFCSPLOWO2_01_FULL_AR10_48_17</strain>
    </source>
</reference>
<keyword evidence="5 6" id="KW-0472">Membrane</keyword>
<evidence type="ECO:0000256" key="2">
    <source>
        <dbReference type="ARBA" id="ARBA00022448"/>
    </source>
</evidence>